<organism evidence="2 3">
    <name type="scientific">Terrihabitans soli</name>
    <dbReference type="NCBI Taxonomy" id="708113"/>
    <lineage>
        <taxon>Bacteria</taxon>
        <taxon>Pseudomonadati</taxon>
        <taxon>Pseudomonadota</taxon>
        <taxon>Alphaproteobacteria</taxon>
        <taxon>Hyphomicrobiales</taxon>
        <taxon>Terrihabitans</taxon>
    </lineage>
</organism>
<keyword evidence="3" id="KW-1185">Reference proteome</keyword>
<dbReference type="EMBL" id="AP023361">
    <property type="protein sequence ID" value="BCJ91587.1"/>
    <property type="molecule type" value="Genomic_DNA"/>
</dbReference>
<feature type="transmembrane region" description="Helical" evidence="1">
    <location>
        <begin position="125"/>
        <end position="149"/>
    </location>
</feature>
<keyword evidence="1" id="KW-0472">Membrane</keyword>
<accession>A0A6S6QUI4</accession>
<evidence type="ECO:0000313" key="3">
    <source>
        <dbReference type="Proteomes" id="UP000515317"/>
    </source>
</evidence>
<dbReference type="AlphaFoldDB" id="A0A6S6QUI4"/>
<protein>
    <submittedName>
        <fullName evidence="2">Uncharacterized protein</fullName>
    </submittedName>
</protein>
<name>A0A6S6QUI4_9HYPH</name>
<gene>
    <name evidence="2" type="ORF">IZ6_23220</name>
</gene>
<dbReference type="RefSeq" id="WP_222875226.1">
    <property type="nucleotide sequence ID" value="NZ_AP023361.1"/>
</dbReference>
<reference evidence="2 3" key="1">
    <citation type="submission" date="2020-08" db="EMBL/GenBank/DDBJ databases">
        <title>Genome sequence of Rhizobiales bacterium strain IZ6.</title>
        <authorList>
            <person name="Nakai R."/>
            <person name="Naganuma T."/>
        </authorList>
    </citation>
    <scope>NUCLEOTIDE SEQUENCE [LARGE SCALE GENOMIC DNA]</scope>
    <source>
        <strain evidence="2 3">IZ6</strain>
    </source>
</reference>
<keyword evidence="1" id="KW-1133">Transmembrane helix</keyword>
<evidence type="ECO:0000313" key="2">
    <source>
        <dbReference type="EMBL" id="BCJ91587.1"/>
    </source>
</evidence>
<sequence>MSDAEDPLLDDDTPDDPVTVERRIDELLAAAFAGRGEIFANEDAAHLAVSKKAADRLVELKLARFSGEGRTRVEVTNAGRYWALNGGYMGFLKEIPPGGGGGGGRNQNPEFQALRMNYMKLRLNTFWLSFGLSIAGFIISMISLAVAALTGQTFFHR</sequence>
<evidence type="ECO:0000256" key="1">
    <source>
        <dbReference type="SAM" id="Phobius"/>
    </source>
</evidence>
<keyword evidence="1" id="KW-0812">Transmembrane</keyword>
<dbReference type="KEGG" id="tso:IZ6_23220"/>
<dbReference type="Proteomes" id="UP000515317">
    <property type="component" value="Chromosome"/>
</dbReference>
<proteinExistence type="predicted"/>